<gene>
    <name evidence="1" type="ORF">GCN75_06960</name>
</gene>
<dbReference type="Proteomes" id="UP000468717">
    <property type="component" value="Unassembled WGS sequence"/>
</dbReference>
<sequence>MSGGIEATHAVWEGVIEGPAREIFGEVEHDDSDGGGEKVDAEQFLRDLLADGPLATRQIKADADGAGYAWATVRRAQKALEIVATKGGMKADWAWMLPAAST</sequence>
<dbReference type="RefSeq" id="WP_152281961.1">
    <property type="nucleotide sequence ID" value="NZ_WFLI01000006.1"/>
</dbReference>
<reference evidence="1 2" key="1">
    <citation type="submission" date="2019-10" db="EMBL/GenBank/DDBJ databases">
        <title>Three novel species isolated from a subtropical stream in China.</title>
        <authorList>
            <person name="Lu H."/>
        </authorList>
    </citation>
    <scope>NUCLEOTIDE SEQUENCE [LARGE SCALE GENOMIC DNA]</scope>
    <source>
        <strain evidence="1 2">FT13W</strain>
    </source>
</reference>
<evidence type="ECO:0000313" key="1">
    <source>
        <dbReference type="EMBL" id="KAB8065517.1"/>
    </source>
</evidence>
<dbReference type="AlphaFoldDB" id="A0A6I1IDP4"/>
<accession>A0A6I1IDP4</accession>
<dbReference type="EMBL" id="WFLI01000006">
    <property type="protein sequence ID" value="KAB8065517.1"/>
    <property type="molecule type" value="Genomic_DNA"/>
</dbReference>
<evidence type="ECO:0000313" key="2">
    <source>
        <dbReference type="Proteomes" id="UP000468717"/>
    </source>
</evidence>
<comment type="caution">
    <text evidence="1">The sequence shown here is derived from an EMBL/GenBank/DDBJ whole genome shotgun (WGS) entry which is preliminary data.</text>
</comment>
<organism evidence="1 2">
    <name type="scientific">Janthinobacterium violaceinigrum</name>
    <dbReference type="NCBI Taxonomy" id="2654252"/>
    <lineage>
        <taxon>Bacteria</taxon>
        <taxon>Pseudomonadati</taxon>
        <taxon>Pseudomonadota</taxon>
        <taxon>Betaproteobacteria</taxon>
        <taxon>Burkholderiales</taxon>
        <taxon>Oxalobacteraceae</taxon>
        <taxon>Janthinobacterium</taxon>
    </lineage>
</organism>
<protein>
    <submittedName>
        <fullName evidence="1">Uncharacterized protein</fullName>
    </submittedName>
</protein>
<name>A0A6I1IDP4_9BURK</name>
<proteinExistence type="predicted"/>
<keyword evidence="2" id="KW-1185">Reference proteome</keyword>